<accession>A0A1H7WJZ5</accession>
<proteinExistence type="predicted"/>
<evidence type="ECO:0000313" key="2">
    <source>
        <dbReference type="EMBL" id="SEM21445.1"/>
    </source>
</evidence>
<reference evidence="2 3" key="1">
    <citation type="submission" date="2016-10" db="EMBL/GenBank/DDBJ databases">
        <authorList>
            <person name="de Groot N.N."/>
        </authorList>
    </citation>
    <scope>NUCLEOTIDE SEQUENCE [LARGE SCALE GENOMIC DNA]</scope>
    <source>
        <strain evidence="2 3">DSM 11457</strain>
    </source>
</reference>
<evidence type="ECO:0000313" key="3">
    <source>
        <dbReference type="Proteomes" id="UP000182160"/>
    </source>
</evidence>
<sequence>MRLPLRLIFNAILKPFENSRFVADWLEPVPDFVKSVLSEMARFIAPLNAAVETEEALAQYLLKFGYDVDVSALSGSVQSLAPLAGSTADLIAQVDGDIAQGGVESIDVDAVIALARDSFTGLDEFGDAFSSLQDLAGLPNKTENLGRLPGDVLADLLTQYLRGRADTALRILQFLGIHQTVSVRDDTDPRWRGAAYDYYLLNWARLGQLFRDPQGWGREVYGWGDDFDSDAALFRLAAVLETITSLTRMERMSDVQVQWFLPRAADDGDGRTMIVAPIAAAADNGGVAEFGAALFPVSGAGAGHPPADRGMALGPYSKGSLSQTTSLFGGQGELSIDGNVGALGGAVLSMRPSGLRADLGVGAAAFNGEFGAEMTLSPPQGAQKIVLIGEADGTRVQIDGVSVKAGGSVSSAQAFDGYVAGGVTQLTMVIDPGDDGLLNAVLSGPLEINAGDLALGWRPGKGVYFEGGSNLGIVIPVQLSLGPVNIYEFGVELDFDEPMTLKLTTTGDLTIGPLFAYAEDIGVSAALVEAPQADGIFGRHDVEFGFVPPSGYALALQSDVVSGGGFLSIDESEYRGALALKFQTFGFSAFAILNTELPDEPGKFSFAASIFGEFNVPLAFGFFLTGVGGFIGVNRTINSEELRSVLYEGRLDNLIFPADPIENAARILEDMANVMPPQSGQHIIGPVVRIGWGQPALVEIKLGVILEVGAEVRIIILGGLGMALPTKEAAIVEISITFFGEIDFSARTISFDATLLNSRILTYTISGDAAVRTGWAPRLEHVASFGGLHPSFPKPSNLPDLRAITLAFGSDNPRVTISGYTAITSNSLQFGARADLYARGPDLWIIGQLAAEGYVYLDALVYFDPFQFDVALGGGLSLLRNGNVALSLGFDLRLKGPNTFYISGNVWATILRKDIKFGITHRWGSQQSLPVPTADPVALLRQALEKARGFEPVAPVNRTGGVSFVQADESESLIDPLGGARLVQTAVPLDITIEKVGEGQIAGGSARMDLAVFDANGQAVQAQAAEQSFVHGHFFNLSDAERLRATVFEDHKAGVEIAGPGLSGATEAAIESDYAYEYVEIPVQTDAPPLAARVTPQRPDVLGDVLRRFNARELELRAQATRMDLLVQPDTPAPAPVPDIFVSESAFEEAGRFFDTLPPAPDLAGAGIRDELLTAGLANGSFAQAAHQVQPLGQPPVDMLHEVNPVMTDYIFAAGRL</sequence>
<dbReference type="AlphaFoldDB" id="A0A1H7WJZ5"/>
<dbReference type="Pfam" id="PF20248">
    <property type="entry name" value="DUF6603"/>
    <property type="match status" value="1"/>
</dbReference>
<dbReference type="InterPro" id="IPR046538">
    <property type="entry name" value="DUF6603"/>
</dbReference>
<evidence type="ECO:0000259" key="1">
    <source>
        <dbReference type="Pfam" id="PF20248"/>
    </source>
</evidence>
<gene>
    <name evidence="2" type="ORF">SAMN04488077_10326</name>
</gene>
<dbReference type="Proteomes" id="UP000182160">
    <property type="component" value="Unassembled WGS sequence"/>
</dbReference>
<organism evidence="2 3">
    <name type="scientific">Roseovarius tolerans</name>
    <dbReference type="NCBI Taxonomy" id="74031"/>
    <lineage>
        <taxon>Bacteria</taxon>
        <taxon>Pseudomonadati</taxon>
        <taxon>Pseudomonadota</taxon>
        <taxon>Alphaproteobacteria</taxon>
        <taxon>Rhodobacterales</taxon>
        <taxon>Roseobacteraceae</taxon>
        <taxon>Roseovarius</taxon>
    </lineage>
</organism>
<dbReference type="EMBL" id="FOBO01000003">
    <property type="protein sequence ID" value="SEM21445.1"/>
    <property type="molecule type" value="Genomic_DNA"/>
</dbReference>
<protein>
    <recommendedName>
        <fullName evidence="1">DUF6603 domain-containing protein</fullName>
    </recommendedName>
</protein>
<name>A0A1H7WJZ5_9RHOB</name>
<feature type="domain" description="DUF6603" evidence="1">
    <location>
        <begin position="477"/>
        <end position="1040"/>
    </location>
</feature>